<feature type="compositionally biased region" description="Basic residues" evidence="1">
    <location>
        <begin position="137"/>
        <end position="152"/>
    </location>
</feature>
<dbReference type="OrthoDB" id="1304322at2759"/>
<dbReference type="Proteomes" id="UP000326396">
    <property type="component" value="Linkage Group LG1"/>
</dbReference>
<dbReference type="EMBL" id="SZYD01000001">
    <property type="protein sequence ID" value="KAD7479797.1"/>
    <property type="molecule type" value="Genomic_DNA"/>
</dbReference>
<dbReference type="PANTHER" id="PTHR47481:SF40">
    <property type="entry name" value="RETROTRANSPOSON GAG DOMAIN-CONTAINING PROTEIN"/>
    <property type="match status" value="1"/>
</dbReference>
<evidence type="ECO:0000256" key="1">
    <source>
        <dbReference type="SAM" id="MobiDB-lite"/>
    </source>
</evidence>
<keyword evidence="3" id="KW-1185">Reference proteome</keyword>
<sequence length="175" mass="19338">MVSELRNKRARAATLETKFCNITLSACSSVDDYCQKLSDLANQLADVDQPVSESRLVLQLVRGLPNEYRTTAPLINQQGVDWDQAISILKDEVIRLEAQPNTQTTVLAAPVAPAVQPSQHTTAHNYSPSDNSIPSRGRGRGRHNNWNRRGGRGRGSGRYQPNPCAEIETAHTETY</sequence>
<feature type="compositionally biased region" description="Polar residues" evidence="1">
    <location>
        <begin position="120"/>
        <end position="134"/>
    </location>
</feature>
<gene>
    <name evidence="2" type="ORF">E3N88_02933</name>
</gene>
<name>A0A5N6Q7P1_9ASTR</name>
<evidence type="ECO:0000313" key="2">
    <source>
        <dbReference type="EMBL" id="KAD7479797.1"/>
    </source>
</evidence>
<accession>A0A5N6Q7P1</accession>
<comment type="caution">
    <text evidence="2">The sequence shown here is derived from an EMBL/GenBank/DDBJ whole genome shotgun (WGS) entry which is preliminary data.</text>
</comment>
<reference evidence="2 3" key="1">
    <citation type="submission" date="2019-05" db="EMBL/GenBank/DDBJ databases">
        <title>Mikania micrantha, genome provides insights into the molecular mechanism of rapid growth.</title>
        <authorList>
            <person name="Liu B."/>
        </authorList>
    </citation>
    <scope>NUCLEOTIDE SEQUENCE [LARGE SCALE GENOMIC DNA]</scope>
    <source>
        <strain evidence="2">NLD-2019</strain>
        <tissue evidence="2">Leaf</tissue>
    </source>
</reference>
<dbReference type="AlphaFoldDB" id="A0A5N6Q7P1"/>
<feature type="region of interest" description="Disordered" evidence="1">
    <location>
        <begin position="115"/>
        <end position="175"/>
    </location>
</feature>
<evidence type="ECO:0000313" key="3">
    <source>
        <dbReference type="Proteomes" id="UP000326396"/>
    </source>
</evidence>
<dbReference type="PANTHER" id="PTHR47481">
    <property type="match status" value="1"/>
</dbReference>
<protein>
    <submittedName>
        <fullName evidence="2">Uncharacterized protein</fullName>
    </submittedName>
</protein>
<organism evidence="2 3">
    <name type="scientific">Mikania micrantha</name>
    <name type="common">bitter vine</name>
    <dbReference type="NCBI Taxonomy" id="192012"/>
    <lineage>
        <taxon>Eukaryota</taxon>
        <taxon>Viridiplantae</taxon>
        <taxon>Streptophyta</taxon>
        <taxon>Embryophyta</taxon>
        <taxon>Tracheophyta</taxon>
        <taxon>Spermatophyta</taxon>
        <taxon>Magnoliopsida</taxon>
        <taxon>eudicotyledons</taxon>
        <taxon>Gunneridae</taxon>
        <taxon>Pentapetalae</taxon>
        <taxon>asterids</taxon>
        <taxon>campanulids</taxon>
        <taxon>Asterales</taxon>
        <taxon>Asteraceae</taxon>
        <taxon>Asteroideae</taxon>
        <taxon>Heliantheae alliance</taxon>
        <taxon>Eupatorieae</taxon>
        <taxon>Mikania</taxon>
    </lineage>
</organism>
<proteinExistence type="predicted"/>
<dbReference type="Pfam" id="PF14223">
    <property type="entry name" value="Retrotran_gag_2"/>
    <property type="match status" value="1"/>
</dbReference>